<keyword evidence="3" id="KW-0540">Nuclease</keyword>
<evidence type="ECO:0000256" key="3">
    <source>
        <dbReference type="ARBA" id="ARBA00022722"/>
    </source>
</evidence>
<dbReference type="AlphaFoldDB" id="A0A8J4B467"/>
<organism evidence="8 9">
    <name type="scientific">Volvox africanus</name>
    <dbReference type="NCBI Taxonomy" id="51714"/>
    <lineage>
        <taxon>Eukaryota</taxon>
        <taxon>Viridiplantae</taxon>
        <taxon>Chlorophyta</taxon>
        <taxon>core chlorophytes</taxon>
        <taxon>Chlorophyceae</taxon>
        <taxon>CS clade</taxon>
        <taxon>Chlamydomonadales</taxon>
        <taxon>Volvocaceae</taxon>
        <taxon>Volvox</taxon>
    </lineage>
</organism>
<keyword evidence="6" id="KW-0695">RNA-directed DNA polymerase</keyword>
<comment type="caution">
    <text evidence="8">The sequence shown here is derived from an EMBL/GenBank/DDBJ whole genome shotgun (WGS) entry which is preliminary data.</text>
</comment>
<accession>A0A8J4B467</accession>
<dbReference type="EMBL" id="BNCO01000015">
    <property type="protein sequence ID" value="GIL53692.1"/>
    <property type="molecule type" value="Genomic_DNA"/>
</dbReference>
<dbReference type="GO" id="GO:0003964">
    <property type="term" value="F:RNA-directed DNA polymerase activity"/>
    <property type="evidence" value="ECO:0007669"/>
    <property type="project" value="UniProtKB-KW"/>
</dbReference>
<evidence type="ECO:0000256" key="6">
    <source>
        <dbReference type="ARBA" id="ARBA00022918"/>
    </source>
</evidence>
<keyword evidence="1" id="KW-0808">Transferase</keyword>
<sequence length="120" mass="12654">QTSQHWASCWVAGRVAAGRVAAGDLAGEAVAQPMLAGVHGDVVGPAAADVGGCPRDDGIAAAVAVIVVSYLEGCPFVVKTDHKPLTFLQGDLLLNRHQAHWLEFLARFKYTWEDCAGSLE</sequence>
<keyword evidence="4" id="KW-0255">Endonuclease</keyword>
<keyword evidence="9" id="KW-1185">Reference proteome</keyword>
<dbReference type="Pfam" id="PF17917">
    <property type="entry name" value="RT_RNaseH"/>
    <property type="match status" value="1"/>
</dbReference>
<keyword evidence="2" id="KW-0548">Nucleotidyltransferase</keyword>
<keyword evidence="5" id="KW-0378">Hydrolase</keyword>
<proteinExistence type="predicted"/>
<dbReference type="InterPro" id="IPR041373">
    <property type="entry name" value="RT_RNaseH"/>
</dbReference>
<dbReference type="GO" id="GO:0004519">
    <property type="term" value="F:endonuclease activity"/>
    <property type="evidence" value="ECO:0007669"/>
    <property type="project" value="UniProtKB-KW"/>
</dbReference>
<feature type="domain" description="Reverse transcriptase RNase H-like" evidence="7">
    <location>
        <begin position="69"/>
        <end position="108"/>
    </location>
</feature>
<evidence type="ECO:0000256" key="4">
    <source>
        <dbReference type="ARBA" id="ARBA00022759"/>
    </source>
</evidence>
<evidence type="ECO:0000256" key="5">
    <source>
        <dbReference type="ARBA" id="ARBA00022801"/>
    </source>
</evidence>
<dbReference type="Proteomes" id="UP000747399">
    <property type="component" value="Unassembled WGS sequence"/>
</dbReference>
<evidence type="ECO:0000256" key="1">
    <source>
        <dbReference type="ARBA" id="ARBA00022679"/>
    </source>
</evidence>
<reference evidence="8" key="1">
    <citation type="journal article" date="2021" name="Proc. Natl. Acad. Sci. U.S.A.">
        <title>Three genomes in the algal genus Volvox reveal the fate of a haploid sex-determining region after a transition to homothallism.</title>
        <authorList>
            <person name="Yamamoto K."/>
            <person name="Hamaji T."/>
            <person name="Kawai-Toyooka H."/>
            <person name="Matsuzaki R."/>
            <person name="Takahashi F."/>
            <person name="Nishimura Y."/>
            <person name="Kawachi M."/>
            <person name="Noguchi H."/>
            <person name="Minakuchi Y."/>
            <person name="Umen J.G."/>
            <person name="Toyoda A."/>
            <person name="Nozaki H."/>
        </authorList>
    </citation>
    <scope>NUCLEOTIDE SEQUENCE</scope>
    <source>
        <strain evidence="8">NIES-3780</strain>
    </source>
</reference>
<evidence type="ECO:0000313" key="9">
    <source>
        <dbReference type="Proteomes" id="UP000747399"/>
    </source>
</evidence>
<gene>
    <name evidence="8" type="ORF">Vafri_9324</name>
</gene>
<evidence type="ECO:0000313" key="8">
    <source>
        <dbReference type="EMBL" id="GIL53692.1"/>
    </source>
</evidence>
<protein>
    <recommendedName>
        <fullName evidence="7">Reverse transcriptase RNase H-like domain-containing protein</fullName>
    </recommendedName>
</protein>
<name>A0A8J4B467_9CHLO</name>
<dbReference type="GO" id="GO:0016787">
    <property type="term" value="F:hydrolase activity"/>
    <property type="evidence" value="ECO:0007669"/>
    <property type="project" value="UniProtKB-KW"/>
</dbReference>
<feature type="non-terminal residue" evidence="8">
    <location>
        <position position="1"/>
    </location>
</feature>
<evidence type="ECO:0000259" key="7">
    <source>
        <dbReference type="Pfam" id="PF17917"/>
    </source>
</evidence>
<evidence type="ECO:0000256" key="2">
    <source>
        <dbReference type="ARBA" id="ARBA00022695"/>
    </source>
</evidence>